<dbReference type="PANTHER" id="PTHR43827">
    <property type="entry name" value="2,5-DIKETO-D-GLUCONIC ACID REDUCTASE"/>
    <property type="match status" value="1"/>
</dbReference>
<dbReference type="InterPro" id="IPR023210">
    <property type="entry name" value="NADP_OxRdtase_dom"/>
</dbReference>
<proteinExistence type="predicted"/>
<dbReference type="PROSITE" id="PS00063">
    <property type="entry name" value="ALDOKETO_REDUCTASE_3"/>
    <property type="match status" value="1"/>
</dbReference>
<protein>
    <recommendedName>
        <fullName evidence="1">NADP-dependent oxidoreductase domain-containing protein</fullName>
    </recommendedName>
</protein>
<dbReference type="InterPro" id="IPR018170">
    <property type="entry name" value="Aldo/ket_reductase_CS"/>
</dbReference>
<dbReference type="Pfam" id="PF00248">
    <property type="entry name" value="Aldo_ket_red"/>
    <property type="match status" value="1"/>
</dbReference>
<sequence length="202" mass="23282">MEELVKSGLVRSIGISNFNIEQVDDIMKMAKIAPSINQIESNPYIAQTELISHCEKHGIKITAYSPLGSQDNPARQERWPVLLKDKAVVALAKKYGKTPAHICLRYHIERKVSVIPKSVTPSRIAANIDVFNFKLTAEDMKDLEKTEFFRSCCPPKEIEWKGEKIFIPRDLCHPYFPFEECLEKFKDIRAEYQDERGWAPEK</sequence>
<name>A0A7S2KJF8_BIGNA</name>
<feature type="domain" description="NADP-dependent oxidoreductase" evidence="1">
    <location>
        <begin position="1"/>
        <end position="145"/>
    </location>
</feature>
<evidence type="ECO:0000259" key="1">
    <source>
        <dbReference type="Pfam" id="PF00248"/>
    </source>
</evidence>
<dbReference type="PRINTS" id="PR00069">
    <property type="entry name" value="ALDKETRDTASE"/>
</dbReference>
<gene>
    <name evidence="2" type="ORF">BIGN1055_LOCUS687</name>
</gene>
<dbReference type="PROSITE" id="PS00062">
    <property type="entry name" value="ALDOKETO_REDUCTASE_2"/>
    <property type="match status" value="1"/>
</dbReference>
<dbReference type="InterPro" id="IPR020471">
    <property type="entry name" value="AKR"/>
</dbReference>
<evidence type="ECO:0000313" key="2">
    <source>
        <dbReference type="EMBL" id="CAD9578701.1"/>
    </source>
</evidence>
<dbReference type="PANTHER" id="PTHR43827:SF14">
    <property type="entry name" value="NADP-DEPENDENT OXIDOREDUCTASE DOMAIN-CONTAINING PROTEIN"/>
    <property type="match status" value="1"/>
</dbReference>
<reference evidence="2" key="1">
    <citation type="submission" date="2021-01" db="EMBL/GenBank/DDBJ databases">
        <authorList>
            <person name="Corre E."/>
            <person name="Pelletier E."/>
            <person name="Niang G."/>
            <person name="Scheremetjew M."/>
            <person name="Finn R."/>
            <person name="Kale V."/>
            <person name="Holt S."/>
            <person name="Cochrane G."/>
            <person name="Meng A."/>
            <person name="Brown T."/>
            <person name="Cohen L."/>
        </authorList>
    </citation>
    <scope>NUCLEOTIDE SEQUENCE</scope>
    <source>
        <strain evidence="2">CCMP1258.1</strain>
    </source>
</reference>
<dbReference type="SUPFAM" id="SSF51430">
    <property type="entry name" value="NAD(P)-linked oxidoreductase"/>
    <property type="match status" value="1"/>
</dbReference>
<dbReference type="InterPro" id="IPR036812">
    <property type="entry name" value="NAD(P)_OxRdtase_dom_sf"/>
</dbReference>
<organism evidence="2">
    <name type="scientific">Bigelowiella natans</name>
    <name type="common">Pedinomonas minutissima</name>
    <name type="synonym">Chlorarachnion sp. (strain CCMP621)</name>
    <dbReference type="NCBI Taxonomy" id="227086"/>
    <lineage>
        <taxon>Eukaryota</taxon>
        <taxon>Sar</taxon>
        <taxon>Rhizaria</taxon>
        <taxon>Cercozoa</taxon>
        <taxon>Chlorarachniophyceae</taxon>
        <taxon>Bigelowiella</taxon>
    </lineage>
</organism>
<dbReference type="Gene3D" id="3.20.20.100">
    <property type="entry name" value="NADP-dependent oxidoreductase domain"/>
    <property type="match status" value="1"/>
</dbReference>
<dbReference type="GO" id="GO:0016491">
    <property type="term" value="F:oxidoreductase activity"/>
    <property type="evidence" value="ECO:0007669"/>
    <property type="project" value="InterPro"/>
</dbReference>
<dbReference type="EMBL" id="HBHA01001078">
    <property type="protein sequence ID" value="CAD9578701.1"/>
    <property type="molecule type" value="Transcribed_RNA"/>
</dbReference>
<dbReference type="AlphaFoldDB" id="A0A7S2KJF8"/>
<accession>A0A7S2KJF8</accession>